<dbReference type="AlphaFoldDB" id="G2YF73"/>
<sequence>MSRENIPGIPLRALSLKILKRSNSSVVGSTLTPPSFSFRSASRLGRDQKKKKKKKTPSLTYSTISHTAPENPHT</sequence>
<accession>G2YF73</accession>
<dbReference type="InParanoid" id="G2YF73"/>
<feature type="compositionally biased region" description="Polar residues" evidence="1">
    <location>
        <begin position="57"/>
        <end position="74"/>
    </location>
</feature>
<dbReference type="Proteomes" id="UP000008177">
    <property type="component" value="Unplaced contigs"/>
</dbReference>
<evidence type="ECO:0000313" key="2">
    <source>
        <dbReference type="EMBL" id="CCD50466.1"/>
    </source>
</evidence>
<reference evidence="3" key="1">
    <citation type="journal article" date="2011" name="PLoS Genet.">
        <title>Genomic analysis of the necrotrophic fungal pathogens Sclerotinia sclerotiorum and Botrytis cinerea.</title>
        <authorList>
            <person name="Amselem J."/>
            <person name="Cuomo C.A."/>
            <person name="van Kan J.A."/>
            <person name="Viaud M."/>
            <person name="Benito E.P."/>
            <person name="Couloux A."/>
            <person name="Coutinho P.M."/>
            <person name="de Vries R.P."/>
            <person name="Dyer P.S."/>
            <person name="Fillinger S."/>
            <person name="Fournier E."/>
            <person name="Gout L."/>
            <person name="Hahn M."/>
            <person name="Kohn L."/>
            <person name="Lapalu N."/>
            <person name="Plummer K.M."/>
            <person name="Pradier J.M."/>
            <person name="Quevillon E."/>
            <person name="Sharon A."/>
            <person name="Simon A."/>
            <person name="ten Have A."/>
            <person name="Tudzynski B."/>
            <person name="Tudzynski P."/>
            <person name="Wincker P."/>
            <person name="Andrew M."/>
            <person name="Anthouard V."/>
            <person name="Beever R.E."/>
            <person name="Beffa R."/>
            <person name="Benoit I."/>
            <person name="Bouzid O."/>
            <person name="Brault B."/>
            <person name="Chen Z."/>
            <person name="Choquer M."/>
            <person name="Collemare J."/>
            <person name="Cotton P."/>
            <person name="Danchin E.G."/>
            <person name="Da Silva C."/>
            <person name="Gautier A."/>
            <person name="Giraud C."/>
            <person name="Giraud T."/>
            <person name="Gonzalez C."/>
            <person name="Grossetete S."/>
            <person name="Guldener U."/>
            <person name="Henrissat B."/>
            <person name="Howlett B.J."/>
            <person name="Kodira C."/>
            <person name="Kretschmer M."/>
            <person name="Lappartient A."/>
            <person name="Leroch M."/>
            <person name="Levis C."/>
            <person name="Mauceli E."/>
            <person name="Neuveglise C."/>
            <person name="Oeser B."/>
            <person name="Pearson M."/>
            <person name="Poulain J."/>
            <person name="Poussereau N."/>
            <person name="Quesneville H."/>
            <person name="Rascle C."/>
            <person name="Schumacher J."/>
            <person name="Segurens B."/>
            <person name="Sexton A."/>
            <person name="Silva E."/>
            <person name="Sirven C."/>
            <person name="Soanes D.M."/>
            <person name="Talbot N.J."/>
            <person name="Templeton M."/>
            <person name="Yandava C."/>
            <person name="Yarden O."/>
            <person name="Zeng Q."/>
            <person name="Rollins J.A."/>
            <person name="Lebrun M.H."/>
            <person name="Dickman M."/>
        </authorList>
    </citation>
    <scope>NUCLEOTIDE SEQUENCE [LARGE SCALE GENOMIC DNA]</scope>
    <source>
        <strain evidence="3">T4</strain>
    </source>
</reference>
<dbReference type="EMBL" id="FQ790325">
    <property type="protein sequence ID" value="CCD50466.1"/>
    <property type="molecule type" value="Genomic_DNA"/>
</dbReference>
<proteinExistence type="predicted"/>
<organism evidence="2 3">
    <name type="scientific">Botryotinia fuckeliana (strain T4)</name>
    <name type="common">Noble rot fungus</name>
    <name type="synonym">Botrytis cinerea</name>
    <dbReference type="NCBI Taxonomy" id="999810"/>
    <lineage>
        <taxon>Eukaryota</taxon>
        <taxon>Fungi</taxon>
        <taxon>Dikarya</taxon>
        <taxon>Ascomycota</taxon>
        <taxon>Pezizomycotina</taxon>
        <taxon>Leotiomycetes</taxon>
        <taxon>Helotiales</taxon>
        <taxon>Sclerotiniaceae</taxon>
        <taxon>Botrytis</taxon>
    </lineage>
</organism>
<gene>
    <name evidence="2" type="ORF">BofuT4_uP091530.1</name>
</gene>
<feature type="compositionally biased region" description="Polar residues" evidence="1">
    <location>
        <begin position="23"/>
        <end position="40"/>
    </location>
</feature>
<dbReference type="HOGENOM" id="CLU_2687533_0_0_1"/>
<evidence type="ECO:0000313" key="3">
    <source>
        <dbReference type="Proteomes" id="UP000008177"/>
    </source>
</evidence>
<protein>
    <submittedName>
        <fullName evidence="2">Uncharacterized protein</fullName>
    </submittedName>
</protein>
<feature type="region of interest" description="Disordered" evidence="1">
    <location>
        <begin position="23"/>
        <end position="74"/>
    </location>
</feature>
<name>G2YF73_BOTF4</name>
<evidence type="ECO:0000256" key="1">
    <source>
        <dbReference type="SAM" id="MobiDB-lite"/>
    </source>
</evidence>